<keyword evidence="2" id="KW-1185">Reference proteome</keyword>
<dbReference type="InterPro" id="IPR004360">
    <property type="entry name" value="Glyas_Fos-R_dOase_dom"/>
</dbReference>
<dbReference type="PANTHER" id="PTHR34109">
    <property type="entry name" value="BNAUNNG04460D PROTEIN-RELATED"/>
    <property type="match status" value="1"/>
</dbReference>
<sequence>MTKTHFSPMLVIKSGVTDLDFYKRALGAEELRLILNDDGTIHVGEFSINGAMFHFHEAGKGTADPVSAGAITTIIGLFVDDVDAYTERAIKAGGRLVSPVQSYDYGYRQSQFTDPHGHRWQLQQKYKSVKPPQHLLWQQDNVRHLKQPYNLCLQQ</sequence>
<dbReference type="PANTHER" id="PTHR34109:SF1">
    <property type="entry name" value="VOC DOMAIN-CONTAINING PROTEIN"/>
    <property type="match status" value="1"/>
</dbReference>
<dbReference type="Proteomes" id="UP000429232">
    <property type="component" value="Chromosome"/>
</dbReference>
<organism evidence="1 2">
    <name type="scientific">Mucilaginibacter ginkgonis</name>
    <dbReference type="NCBI Taxonomy" id="2682091"/>
    <lineage>
        <taxon>Bacteria</taxon>
        <taxon>Pseudomonadati</taxon>
        <taxon>Bacteroidota</taxon>
        <taxon>Sphingobacteriia</taxon>
        <taxon>Sphingobacteriales</taxon>
        <taxon>Sphingobacteriaceae</taxon>
        <taxon>Mucilaginibacter</taxon>
    </lineage>
</organism>
<dbReference type="RefSeq" id="WP_157523626.1">
    <property type="nucleotide sequence ID" value="NZ_CP066775.1"/>
</dbReference>
<dbReference type="Gene3D" id="3.30.720.110">
    <property type="match status" value="1"/>
</dbReference>
<name>A0A6I4HWG8_9SPHI</name>
<evidence type="ECO:0000313" key="1">
    <source>
        <dbReference type="EMBL" id="QQL51051.1"/>
    </source>
</evidence>
<protein>
    <submittedName>
        <fullName evidence="1">VOC family protein</fullName>
    </submittedName>
</protein>
<dbReference type="AlphaFoldDB" id="A0A6I4HWG8"/>
<dbReference type="InterPro" id="IPR037523">
    <property type="entry name" value="VOC_core"/>
</dbReference>
<dbReference type="EMBL" id="CP066775">
    <property type="protein sequence ID" value="QQL51051.1"/>
    <property type="molecule type" value="Genomic_DNA"/>
</dbReference>
<dbReference type="Gene3D" id="3.30.720.120">
    <property type="match status" value="1"/>
</dbReference>
<dbReference type="InterPro" id="IPR029068">
    <property type="entry name" value="Glyas_Bleomycin-R_OHBP_Dase"/>
</dbReference>
<dbReference type="SUPFAM" id="SSF54593">
    <property type="entry name" value="Glyoxalase/Bleomycin resistance protein/Dihydroxybiphenyl dioxygenase"/>
    <property type="match status" value="1"/>
</dbReference>
<reference evidence="1 2" key="1">
    <citation type="submission" date="2020-12" db="EMBL/GenBank/DDBJ databases">
        <title>HMF7856_wgs.fasta genome submission.</title>
        <authorList>
            <person name="Kang H."/>
            <person name="Kim H."/>
            <person name="Joh K."/>
        </authorList>
    </citation>
    <scope>NUCLEOTIDE SEQUENCE [LARGE SCALE GENOMIC DNA]</scope>
    <source>
        <strain evidence="1 2">HMF7856</strain>
    </source>
</reference>
<accession>A0A6I4HWG8</accession>
<gene>
    <name evidence="1" type="ORF">GO620_006265</name>
</gene>
<proteinExistence type="predicted"/>
<dbReference type="KEGG" id="mgik:GO620_006265"/>
<dbReference type="Pfam" id="PF00903">
    <property type="entry name" value="Glyoxalase"/>
    <property type="match status" value="1"/>
</dbReference>
<evidence type="ECO:0000313" key="2">
    <source>
        <dbReference type="Proteomes" id="UP000429232"/>
    </source>
</evidence>
<dbReference type="PROSITE" id="PS51819">
    <property type="entry name" value="VOC"/>
    <property type="match status" value="1"/>
</dbReference>